<dbReference type="InterPro" id="IPR033139">
    <property type="entry name" value="Caspase_cys_AS"/>
</dbReference>
<dbReference type="Gene3D" id="3.40.50.1460">
    <property type="match status" value="1"/>
</dbReference>
<dbReference type="InterPro" id="IPR001309">
    <property type="entry name" value="Pept_C14_p20"/>
</dbReference>
<feature type="domain" description="Caspase family p10" evidence="3">
    <location>
        <begin position="208"/>
        <end position="301"/>
    </location>
</feature>
<dbReference type="PROSITE" id="PS50208">
    <property type="entry name" value="CASPASE_P20"/>
    <property type="match status" value="1"/>
</dbReference>
<dbReference type="PANTHER" id="PTHR10454">
    <property type="entry name" value="CASPASE"/>
    <property type="match status" value="1"/>
</dbReference>
<dbReference type="InterPro" id="IPR015917">
    <property type="entry name" value="Pept_C14A"/>
</dbReference>
<sequence>MIDADYFEPRSVTEHSLPDDYKGLEKSSLDESDATAVETYPDIEINLSELSYSNKFTKRGYFVIFNYQHYSEKSKYYGKPRRGSERDVQRLKQIMTELGFLVKVYDDLTMRETVIKLKRYGEGDMEEYQMFGCAILAHGEANGEIFCHSGSMNIRGFVNPIRKNRTLVGKPKLFFVQACRGHDYMEGWRGRAGAQIQHVEEEPKPFRTPRTWPIDADVLVHYATTEGHLSWRSPTKGSWFISTLCDCLRWTYSEEFHQTLIRVNASVAQDFVSITSNVQSDKKKEMPQIQSQLTKLLYFKPLDDLE</sequence>
<reference evidence="5 6" key="1">
    <citation type="submission" date="2021-04" db="EMBL/GenBank/DDBJ databases">
        <authorList>
            <person name="Bliznina A."/>
        </authorList>
    </citation>
    <scope>NUCLEOTIDE SEQUENCE [LARGE SCALE GENOMIC DNA]</scope>
</reference>
<dbReference type="PROSITE" id="PS50207">
    <property type="entry name" value="CASPASE_P10"/>
    <property type="match status" value="1"/>
</dbReference>
<dbReference type="Pfam" id="PF00656">
    <property type="entry name" value="Peptidase_C14"/>
    <property type="match status" value="1"/>
</dbReference>
<dbReference type="InterPro" id="IPR002138">
    <property type="entry name" value="Pept_C14_p10"/>
</dbReference>
<evidence type="ECO:0000259" key="4">
    <source>
        <dbReference type="PROSITE" id="PS50208"/>
    </source>
</evidence>
<protein>
    <submittedName>
        <fullName evidence="5">Oidioi.mRNA.OKI2018_I69.XSR.g16604.t1.cds</fullName>
    </submittedName>
</protein>
<evidence type="ECO:0000313" key="6">
    <source>
        <dbReference type="Proteomes" id="UP001158576"/>
    </source>
</evidence>
<proteinExistence type="inferred from homology"/>
<dbReference type="SUPFAM" id="SSF52129">
    <property type="entry name" value="Caspase-like"/>
    <property type="match status" value="1"/>
</dbReference>
<dbReference type="PRINTS" id="PR00376">
    <property type="entry name" value="IL1BCENZYME"/>
</dbReference>
<organism evidence="5 6">
    <name type="scientific">Oikopleura dioica</name>
    <name type="common">Tunicate</name>
    <dbReference type="NCBI Taxonomy" id="34765"/>
    <lineage>
        <taxon>Eukaryota</taxon>
        <taxon>Metazoa</taxon>
        <taxon>Chordata</taxon>
        <taxon>Tunicata</taxon>
        <taxon>Appendicularia</taxon>
        <taxon>Copelata</taxon>
        <taxon>Oikopleuridae</taxon>
        <taxon>Oikopleura</taxon>
    </lineage>
</organism>
<keyword evidence="6" id="KW-1185">Reference proteome</keyword>
<feature type="domain" description="Caspase family p20" evidence="4">
    <location>
        <begin position="58"/>
        <end position="183"/>
    </location>
</feature>
<dbReference type="PROSITE" id="PS01122">
    <property type="entry name" value="CASPASE_CYS"/>
    <property type="match status" value="1"/>
</dbReference>
<accession>A0ABN7SGM5</accession>
<dbReference type="InterPro" id="IPR002398">
    <property type="entry name" value="Pept_C14"/>
</dbReference>
<evidence type="ECO:0000256" key="2">
    <source>
        <dbReference type="RuleBase" id="RU003971"/>
    </source>
</evidence>
<evidence type="ECO:0000313" key="5">
    <source>
        <dbReference type="EMBL" id="CAG5099620.1"/>
    </source>
</evidence>
<evidence type="ECO:0000259" key="3">
    <source>
        <dbReference type="PROSITE" id="PS50207"/>
    </source>
</evidence>
<dbReference type="Proteomes" id="UP001158576">
    <property type="component" value="Chromosome XSR"/>
</dbReference>
<name>A0ABN7SGM5_OIKDI</name>
<comment type="similarity">
    <text evidence="1 2">Belongs to the peptidase C14A family.</text>
</comment>
<dbReference type="InterPro" id="IPR029030">
    <property type="entry name" value="Caspase-like_dom_sf"/>
</dbReference>
<dbReference type="InterPro" id="IPR011600">
    <property type="entry name" value="Pept_C14_caspase"/>
</dbReference>
<gene>
    <name evidence="5" type="ORF">OKIOD_LOCUS8162</name>
</gene>
<dbReference type="PANTHER" id="PTHR10454:SF232">
    <property type="entry name" value="AT03047P-RELATED"/>
    <property type="match status" value="1"/>
</dbReference>
<dbReference type="EMBL" id="OU015569">
    <property type="protein sequence ID" value="CAG5099620.1"/>
    <property type="molecule type" value="Genomic_DNA"/>
</dbReference>
<dbReference type="SMART" id="SM00115">
    <property type="entry name" value="CASc"/>
    <property type="match status" value="1"/>
</dbReference>
<evidence type="ECO:0000256" key="1">
    <source>
        <dbReference type="ARBA" id="ARBA00010134"/>
    </source>
</evidence>